<dbReference type="RefSeq" id="WP_021835008.1">
    <property type="nucleotide sequence ID" value="NZ_CAQM01000233.1"/>
</dbReference>
<dbReference type="Proteomes" id="UP000018198">
    <property type="component" value="Unassembled WGS sequence"/>
</dbReference>
<dbReference type="InterPro" id="IPR019734">
    <property type="entry name" value="TPR_rpt"/>
</dbReference>
<dbReference type="InterPro" id="IPR011990">
    <property type="entry name" value="TPR-like_helical_dom_sf"/>
</dbReference>
<dbReference type="PANTHER" id="PTHR44858">
    <property type="entry name" value="TETRATRICOPEPTIDE REPEAT PROTEIN 6"/>
    <property type="match status" value="1"/>
</dbReference>
<dbReference type="PANTHER" id="PTHR44858:SF1">
    <property type="entry name" value="UDP-N-ACETYLGLUCOSAMINE--PEPTIDE N-ACETYLGLUCOSAMINYLTRANSFERASE SPINDLY-RELATED"/>
    <property type="match status" value="1"/>
</dbReference>
<keyword evidence="1" id="KW-0677">Repeat</keyword>
<dbReference type="SUPFAM" id="SSF48452">
    <property type="entry name" value="TPR-like"/>
    <property type="match status" value="1"/>
</dbReference>
<proteinExistence type="predicted"/>
<dbReference type="PROSITE" id="PS50005">
    <property type="entry name" value="TPR"/>
    <property type="match status" value="1"/>
</dbReference>
<evidence type="ECO:0000313" key="5">
    <source>
        <dbReference type="Proteomes" id="UP000018198"/>
    </source>
</evidence>
<gene>
    <name evidence="4" type="ORF">CWATWH0401_3786</name>
</gene>
<evidence type="ECO:0000256" key="3">
    <source>
        <dbReference type="PROSITE-ProRule" id="PRU00339"/>
    </source>
</evidence>
<keyword evidence="2 3" id="KW-0802">TPR repeat</keyword>
<dbReference type="EMBL" id="CAQM01000233">
    <property type="protein sequence ID" value="CCQ60888.1"/>
    <property type="molecule type" value="Genomic_DNA"/>
</dbReference>
<dbReference type="AlphaFoldDB" id="T2J4U6"/>
<sequence>MGFISSLFNVSNPHSFKSSISRKIGYRWLVNRPLTPPRRGTGGEQEFKKAIDDYNKVISLNPQDGLAYLNRGIAYSRLGENQKAIPDLQKAISLSLQQGDMLNAQRARQTLQQIQ</sequence>
<accession>T2J4U6</accession>
<dbReference type="Gene3D" id="1.25.40.10">
    <property type="entry name" value="Tetratricopeptide repeat domain"/>
    <property type="match status" value="1"/>
</dbReference>
<name>T2J4U6_CROWT</name>
<reference evidence="4 5" key="2">
    <citation type="submission" date="2013-09" db="EMBL/GenBank/DDBJ databases">
        <title>Whole genome comparison of six Crocosphaera watsonii strains with differing phenotypes.</title>
        <authorList>
            <person name="Bench S.R."/>
            <person name="Heller P."/>
            <person name="Frank I."/>
            <person name="Arciniega M."/>
            <person name="Shilova I.N."/>
            <person name="Zehr J.P."/>
        </authorList>
    </citation>
    <scope>NUCLEOTIDE SEQUENCE [LARGE SCALE GENOMIC DNA]</scope>
    <source>
        <strain evidence="4 5">WH 0401</strain>
    </source>
</reference>
<evidence type="ECO:0000256" key="1">
    <source>
        <dbReference type="ARBA" id="ARBA00022737"/>
    </source>
</evidence>
<dbReference type="SMART" id="SM00028">
    <property type="entry name" value="TPR"/>
    <property type="match status" value="1"/>
</dbReference>
<comment type="caution">
    <text evidence="4">The sequence shown here is derived from an EMBL/GenBank/DDBJ whole genome shotgun (WGS) entry which is preliminary data.</text>
</comment>
<evidence type="ECO:0000256" key="2">
    <source>
        <dbReference type="ARBA" id="ARBA00022803"/>
    </source>
</evidence>
<protein>
    <submittedName>
        <fullName evidence="4">Uncharacterized protein</fullName>
    </submittedName>
</protein>
<evidence type="ECO:0000313" key="4">
    <source>
        <dbReference type="EMBL" id="CCQ60888.1"/>
    </source>
</evidence>
<dbReference type="InterPro" id="IPR050498">
    <property type="entry name" value="Ycf3"/>
</dbReference>
<feature type="repeat" description="TPR" evidence="3">
    <location>
        <begin position="65"/>
        <end position="98"/>
    </location>
</feature>
<organism evidence="4 5">
    <name type="scientific">Crocosphaera watsonii WH 0401</name>
    <dbReference type="NCBI Taxonomy" id="555881"/>
    <lineage>
        <taxon>Bacteria</taxon>
        <taxon>Bacillati</taxon>
        <taxon>Cyanobacteriota</taxon>
        <taxon>Cyanophyceae</taxon>
        <taxon>Oscillatoriophycideae</taxon>
        <taxon>Chroococcales</taxon>
        <taxon>Aphanothecaceae</taxon>
        <taxon>Crocosphaera</taxon>
    </lineage>
</organism>
<dbReference type="Pfam" id="PF13414">
    <property type="entry name" value="TPR_11"/>
    <property type="match status" value="1"/>
</dbReference>
<reference evidence="4 5" key="1">
    <citation type="submission" date="2013-01" db="EMBL/GenBank/DDBJ databases">
        <authorList>
            <person name="Bench S."/>
        </authorList>
    </citation>
    <scope>NUCLEOTIDE SEQUENCE [LARGE SCALE GENOMIC DNA]</scope>
    <source>
        <strain evidence="4 5">WH 0401</strain>
    </source>
</reference>